<evidence type="ECO:0000313" key="1">
    <source>
        <dbReference type="EMBL" id="RRH93908.1"/>
    </source>
</evidence>
<proteinExistence type="predicted"/>
<accession>A0A3P3F8P0</accession>
<sequence length="234" mass="25263">MANLATLVLGALPCEPKASLEAVRQTLEKAGVMAPGDVFLAKDLAKEIAADLESKETLDTACKEAAGLRILTVRRGPKQIPVKVVKGGDSWGIKPDITRTLASFRSDLEGRTLMKPDDQFWSNEAPILDEDDFSIEEALDQSKVLVIRAPASLQTLVIGKGVKPENVKFLEVDVGQKLAQLRAKLEADKDKVMTPADTFTGSDGAAISRNQESDRLIKDAAGTNNFITITSGWM</sequence>
<evidence type="ECO:0000313" key="2">
    <source>
        <dbReference type="Proteomes" id="UP000273786"/>
    </source>
</evidence>
<dbReference type="EMBL" id="RQXT01000047">
    <property type="protein sequence ID" value="RRH93908.1"/>
    <property type="molecule type" value="Genomic_DNA"/>
</dbReference>
<comment type="caution">
    <text evidence="1">The sequence shown here is derived from an EMBL/GenBank/DDBJ whole genome shotgun (WGS) entry which is preliminary data.</text>
</comment>
<name>A0A3P3F8P0_9HYPH</name>
<keyword evidence="2" id="KW-1185">Reference proteome</keyword>
<dbReference type="Proteomes" id="UP000273786">
    <property type="component" value="Unassembled WGS sequence"/>
</dbReference>
<dbReference type="AlphaFoldDB" id="A0A3P3F8P0"/>
<gene>
    <name evidence="1" type="ORF">EH240_28595</name>
</gene>
<dbReference type="RefSeq" id="WP_125004868.1">
    <property type="nucleotide sequence ID" value="NZ_RQXT01000047.1"/>
</dbReference>
<reference evidence="1 2" key="1">
    <citation type="submission" date="2018-11" db="EMBL/GenBank/DDBJ databases">
        <title>the genome of Mesorhizobium tamadayense DSM 28320.</title>
        <authorList>
            <person name="Gao J."/>
        </authorList>
    </citation>
    <scope>NUCLEOTIDE SEQUENCE [LARGE SCALE GENOMIC DNA]</scope>
    <source>
        <strain evidence="1 2">DSM 28320</strain>
    </source>
</reference>
<organism evidence="1 2">
    <name type="scientific">Mesorhizobium tamadayense</name>
    <dbReference type="NCBI Taxonomy" id="425306"/>
    <lineage>
        <taxon>Bacteria</taxon>
        <taxon>Pseudomonadati</taxon>
        <taxon>Pseudomonadota</taxon>
        <taxon>Alphaproteobacteria</taxon>
        <taxon>Hyphomicrobiales</taxon>
        <taxon>Phyllobacteriaceae</taxon>
        <taxon>Mesorhizobium</taxon>
    </lineage>
</organism>
<protein>
    <submittedName>
        <fullName evidence="1">Uncharacterized protein</fullName>
    </submittedName>
</protein>